<proteinExistence type="predicted"/>
<keyword evidence="2" id="KW-0472">Membrane</keyword>
<organism evidence="3 4">
    <name type="scientific">Nepenthes gracilis</name>
    <name type="common">Slender pitcher plant</name>
    <dbReference type="NCBI Taxonomy" id="150966"/>
    <lineage>
        <taxon>Eukaryota</taxon>
        <taxon>Viridiplantae</taxon>
        <taxon>Streptophyta</taxon>
        <taxon>Embryophyta</taxon>
        <taxon>Tracheophyta</taxon>
        <taxon>Spermatophyta</taxon>
        <taxon>Magnoliopsida</taxon>
        <taxon>eudicotyledons</taxon>
        <taxon>Gunneridae</taxon>
        <taxon>Pentapetalae</taxon>
        <taxon>Caryophyllales</taxon>
        <taxon>Nepenthaceae</taxon>
        <taxon>Nepenthes</taxon>
    </lineage>
</organism>
<feature type="transmembrane region" description="Helical" evidence="2">
    <location>
        <begin position="705"/>
        <end position="724"/>
    </location>
</feature>
<comment type="caution">
    <text evidence="3">The sequence shown here is derived from an EMBL/GenBank/DDBJ whole genome shotgun (WGS) entry which is preliminary data.</text>
</comment>
<keyword evidence="2" id="KW-0812">Transmembrane</keyword>
<dbReference type="EMBL" id="BSYO01000044">
    <property type="protein sequence ID" value="GMH31914.1"/>
    <property type="molecule type" value="Genomic_DNA"/>
</dbReference>
<reference evidence="3" key="1">
    <citation type="submission" date="2023-05" db="EMBL/GenBank/DDBJ databases">
        <title>Nepenthes gracilis genome sequencing.</title>
        <authorList>
            <person name="Fukushima K."/>
        </authorList>
    </citation>
    <scope>NUCLEOTIDE SEQUENCE</scope>
    <source>
        <strain evidence="3">SING2019-196</strain>
    </source>
</reference>
<evidence type="ECO:0000313" key="3">
    <source>
        <dbReference type="EMBL" id="GMH31914.1"/>
    </source>
</evidence>
<keyword evidence="2" id="KW-1133">Transmembrane helix</keyword>
<protein>
    <submittedName>
        <fullName evidence="3">Uncharacterized protein</fullName>
    </submittedName>
</protein>
<name>A0AAD3TME2_NEPGR</name>
<feature type="transmembrane region" description="Helical" evidence="2">
    <location>
        <begin position="673"/>
        <end position="693"/>
    </location>
</feature>
<feature type="transmembrane region" description="Helical" evidence="2">
    <location>
        <begin position="348"/>
        <end position="374"/>
    </location>
</feature>
<gene>
    <name evidence="3" type="ORF">Nepgr_033758</name>
</gene>
<evidence type="ECO:0000256" key="1">
    <source>
        <dbReference type="SAM" id="MobiDB-lite"/>
    </source>
</evidence>
<dbReference type="AlphaFoldDB" id="A0AAD3TME2"/>
<feature type="region of interest" description="Disordered" evidence="1">
    <location>
        <begin position="1"/>
        <end position="26"/>
    </location>
</feature>
<keyword evidence="4" id="KW-1185">Reference proteome</keyword>
<accession>A0AAD3TME2</accession>
<evidence type="ECO:0000313" key="4">
    <source>
        <dbReference type="Proteomes" id="UP001279734"/>
    </source>
</evidence>
<sequence>MCSGPSTSPATHSFPPLQTTSLSSPQGPDAKFLASVKLDCSLPELEVGISVQSKEAVLTESPSAVSGSVELETELAEIWINPCSLKESRRQDAGIHSSLLDASDQLPEVKAVECCEGSGTPSPNVFFVGGGHALRASVPAGFTGAADSYVLSLFYCSHGKMLMTLFVGSSGGIASFSPASVWPHFACSGIDGCCICCLPNRALAVELMCDPLPPPTMSSSLMVTVVWLRSHIFACRIQVRFCFGGDVQPTTTHYAFLLMVLVIFEMMESADNVDGGNADLEGGWLILSIGVVCSRCRPVFLPYVCCGMLAWSAGCFASLRHCVTLKLELFISRPIVVTWLYQFPVGSTGLGCLLVFLLFVISYYLAAALLLMVLRRIWKCCFGPSLLNWNGGLVHKSVFPIPFLGGLRRNIIKVTINGSIPSPNVEIISSLIDVSGRKICADGTLFEAGVLLTAGLDGEGYEVPVPKEHDEEKTISNSIMQFPEMLPVDGDPTGSSEVGFSIEACNVGLDAAALLVGVHDVDSPPGPPATLFDHHISGPCAELHGQRESWKPAENQQPISTKQHHHISKQGITASRNQHIAMGTPVQQAAAGPKKQNPQLKSIIPVAGSWQEALREYREQGRSNSLEIGTRQPRNNIKGDINSSILKAAPSRIEARKPAFHAKMPHLLPLPHWSAEISTINLLFLLMMMVHEIGLYADVALFDAGAFNAVVGMFAGIPAGAYSFSLMTIDEGLLYYATVGVRVVSSPVCGGNAMEDGVLNQQTWSPATIVNARGLASKMPTQIIVSDPSQAPCDVHSASAGFTPEEVGAPSGSMLVVTATGETNAVRSVLDVGAPNVAVLAADSPHRPLISSGVAELQIQRESGLIPGVDGSTPESIARITRKYSLVDAVEVY</sequence>
<dbReference type="Proteomes" id="UP001279734">
    <property type="component" value="Unassembled WGS sequence"/>
</dbReference>
<evidence type="ECO:0000256" key="2">
    <source>
        <dbReference type="SAM" id="Phobius"/>
    </source>
</evidence>